<name>A0A381RIE7_9ZZZZ</name>
<gene>
    <name evidence="1" type="ORF">METZ01_LOCUS43543</name>
</gene>
<reference evidence="1" key="1">
    <citation type="submission" date="2018-05" db="EMBL/GenBank/DDBJ databases">
        <authorList>
            <person name="Lanie J.A."/>
            <person name="Ng W.-L."/>
            <person name="Kazmierczak K.M."/>
            <person name="Andrzejewski T.M."/>
            <person name="Davidsen T.M."/>
            <person name="Wayne K.J."/>
            <person name="Tettelin H."/>
            <person name="Glass J.I."/>
            <person name="Rusch D."/>
            <person name="Podicherti R."/>
            <person name="Tsui H.-C.T."/>
            <person name="Winkler M.E."/>
        </authorList>
    </citation>
    <scope>NUCLEOTIDE SEQUENCE</scope>
</reference>
<organism evidence="1">
    <name type="scientific">marine metagenome</name>
    <dbReference type="NCBI Taxonomy" id="408172"/>
    <lineage>
        <taxon>unclassified sequences</taxon>
        <taxon>metagenomes</taxon>
        <taxon>ecological metagenomes</taxon>
    </lineage>
</organism>
<dbReference type="AlphaFoldDB" id="A0A381RIE7"/>
<dbReference type="SUPFAM" id="SSF102588">
    <property type="entry name" value="LmbE-like"/>
    <property type="match status" value="1"/>
</dbReference>
<dbReference type="EMBL" id="UINC01001915">
    <property type="protein sequence ID" value="SUZ90689.1"/>
    <property type="molecule type" value="Genomic_DNA"/>
</dbReference>
<dbReference type="Gene3D" id="3.40.50.10320">
    <property type="entry name" value="LmbE-like"/>
    <property type="match status" value="1"/>
</dbReference>
<protein>
    <recommendedName>
        <fullName evidence="2">PIG-L family deacetylase</fullName>
    </recommendedName>
</protein>
<dbReference type="InterPro" id="IPR003737">
    <property type="entry name" value="GlcNAc_PI_deacetylase-related"/>
</dbReference>
<sequence length="236" mass="25343">VPGRALAVGAHPDDVELYAGATLASWTASGCEVHILVCTDGSKGSWDVDEDPSRLVATRRDEQGAAIERLGATGEVAFLDRVDGELDADRATAHEVAAWIRRIRPDVLLGHDPWRRWRLHPDHRAAGFLVTDGVVAARDPHFLTDSGLAHHRPAELLLFDTEEPNHAEPVDEVAAAAKVAALLAHRSQHLSTMGIGADADGSQAGAFRAGILAELAEVGQRFDVPLAEGYRRIESL</sequence>
<dbReference type="InterPro" id="IPR024078">
    <property type="entry name" value="LmbE-like_dom_sf"/>
</dbReference>
<feature type="non-terminal residue" evidence="1">
    <location>
        <position position="1"/>
    </location>
</feature>
<evidence type="ECO:0000313" key="1">
    <source>
        <dbReference type="EMBL" id="SUZ90689.1"/>
    </source>
</evidence>
<evidence type="ECO:0008006" key="2">
    <source>
        <dbReference type="Google" id="ProtNLM"/>
    </source>
</evidence>
<dbReference type="Pfam" id="PF02585">
    <property type="entry name" value="PIG-L"/>
    <property type="match status" value="1"/>
</dbReference>
<accession>A0A381RIE7</accession>
<dbReference type="GO" id="GO:0016811">
    <property type="term" value="F:hydrolase activity, acting on carbon-nitrogen (but not peptide) bonds, in linear amides"/>
    <property type="evidence" value="ECO:0007669"/>
    <property type="project" value="TreeGrafter"/>
</dbReference>
<dbReference type="PANTHER" id="PTHR12993:SF28">
    <property type="entry name" value="LMBE FAMILY PROTEIN"/>
    <property type="match status" value="1"/>
</dbReference>
<dbReference type="PANTHER" id="PTHR12993">
    <property type="entry name" value="N-ACETYLGLUCOSAMINYL-PHOSPHATIDYLINOSITOL DE-N-ACETYLASE-RELATED"/>
    <property type="match status" value="1"/>
</dbReference>
<proteinExistence type="predicted"/>